<dbReference type="OrthoDB" id="642895at2759"/>
<feature type="region of interest" description="Disordered" evidence="2">
    <location>
        <begin position="104"/>
        <end position="129"/>
    </location>
</feature>
<organism evidence="3 4">
    <name type="scientific">Ostreobium quekettii</name>
    <dbReference type="NCBI Taxonomy" id="121088"/>
    <lineage>
        <taxon>Eukaryota</taxon>
        <taxon>Viridiplantae</taxon>
        <taxon>Chlorophyta</taxon>
        <taxon>core chlorophytes</taxon>
        <taxon>Ulvophyceae</taxon>
        <taxon>TCBD clade</taxon>
        <taxon>Bryopsidales</taxon>
        <taxon>Ostreobineae</taxon>
        <taxon>Ostreobiaceae</taxon>
        <taxon>Ostreobium</taxon>
    </lineage>
</organism>
<dbReference type="Pfam" id="PF03999">
    <property type="entry name" value="MAP65_ASE1"/>
    <property type="match status" value="1"/>
</dbReference>
<dbReference type="AlphaFoldDB" id="A0A8S1JAV2"/>
<feature type="compositionally biased region" description="Basic residues" evidence="2">
    <location>
        <begin position="867"/>
        <end position="881"/>
    </location>
</feature>
<gene>
    <name evidence="3" type="ORF">OSTQU699_LOCUS9993</name>
</gene>
<feature type="compositionally biased region" description="Low complexity" evidence="2">
    <location>
        <begin position="713"/>
        <end position="730"/>
    </location>
</feature>
<evidence type="ECO:0000313" key="3">
    <source>
        <dbReference type="EMBL" id="CAD7704639.1"/>
    </source>
</evidence>
<feature type="region of interest" description="Disordered" evidence="2">
    <location>
        <begin position="856"/>
        <end position="904"/>
    </location>
</feature>
<dbReference type="InterPro" id="IPR007145">
    <property type="entry name" value="MAP65_Ase1_PRC1"/>
</dbReference>
<evidence type="ECO:0000256" key="1">
    <source>
        <dbReference type="ARBA" id="ARBA00006187"/>
    </source>
</evidence>
<name>A0A8S1JAV2_9CHLO</name>
<protein>
    <submittedName>
        <fullName evidence="3">Uncharacterized protein</fullName>
    </submittedName>
</protein>
<dbReference type="EMBL" id="CAJHUC010002938">
    <property type="protein sequence ID" value="CAD7704639.1"/>
    <property type="molecule type" value="Genomic_DNA"/>
</dbReference>
<comment type="caution">
    <text evidence="3">The sequence shown here is derived from an EMBL/GenBank/DDBJ whole genome shotgun (WGS) entry which is preliminary data.</text>
</comment>
<dbReference type="GO" id="GO:0005737">
    <property type="term" value="C:cytoplasm"/>
    <property type="evidence" value="ECO:0007669"/>
    <property type="project" value="TreeGrafter"/>
</dbReference>
<feature type="compositionally biased region" description="Basic and acidic residues" evidence="2">
    <location>
        <begin position="565"/>
        <end position="579"/>
    </location>
</feature>
<dbReference type="GO" id="GO:0000226">
    <property type="term" value="P:microtubule cytoskeleton organization"/>
    <property type="evidence" value="ECO:0007669"/>
    <property type="project" value="InterPro"/>
</dbReference>
<sequence>MAVETAMAVEAGGELWEGGGELLNKHLDEYGRTCREVACRLVAVWNDMGLDASDQGQELADVTASILGVWNSALQRADEGRAILDSQVAMARAEIARIAAQLADEDAEGESKAENVSCAPEEEDDSHDCEGKSLKAQYEALLAELEGWRGRRAERAAEFGGVLRELRRVRARLGQPLPASVPAEGQQLQDISRKHLEWLGYELSQSNIDLQRRERELEGHLSRLRKICFELGEDDVEIASSVHPTLKYYPQLLPNLSAFRPSYCAPLDPDDKMPDGVDLSVSDSTLSDLELKISEMKNVKVVRQQQALEMTDILRNLWTALDVPQNDVDRGIFTRLMEGPSRLHLKSLERCMKEVNRLEQEQAKLLLGLIAAKKSELEALCMETRLAMPDLSPLLPAEMDESSPPSCGQIADNLAKLVRMVAEVNLMAEKRVGIVKMITDLEAVLDEVMWLMEYENDRSRYHGRGRDANQKLQRALRVGKIRDKLPEKVKRLQELILAWEQGEGQPFMFDSKNYRVEVLDRVVADLERHAAREAMGPDYKPDLPTRRAASRQGSLGRSNSARCRSSMDMRGREASRDAPSRAGSCRSARSVDAVRRSEAPSRSSSVGARLTKMGRSAGSTDSQRGDLRRSASVPKTYLQRRDATPVPRTGSSSFRSTPRITPRSSSGPAPPVRNGSTTMRSRSASRDASRHVPETVPERRRISDESGRLLLRKGTAAAKGKSGASQSARAHVNAGCKTEMGEPRRGAGAGRHSRSASATALRTAYNPLQDRLNKLLQGSEPCVAAPAKLGARRPASPQLPVSSSSGEGDDRRMVSSSSSGSGGAIGVGYYKEPADGVGSWYYGKDETVGFYDKEKEGGVAEAATKPAPRKKTPRKGARKSAAKPPLKAKSPRSREGPRASARAPHWRRVFTNGCYLESPLSSDQEEVGESEDCSELTVVPDDSSYSGGHDAAEGPCAKDAFMRKDSFIAKKISHDRKDSDYLMNGRLSV</sequence>
<proteinExistence type="inferred from homology"/>
<feature type="compositionally biased region" description="Basic and acidic residues" evidence="2">
    <location>
        <begin position="684"/>
        <end position="707"/>
    </location>
</feature>
<accession>A0A8S1JAV2</accession>
<dbReference type="PANTHER" id="PTHR19321">
    <property type="entry name" value="PROTEIN REGULATOR OF CYTOKINESIS 1 PRC1-RELATED"/>
    <property type="match status" value="1"/>
</dbReference>
<feature type="region of interest" description="Disordered" evidence="2">
    <location>
        <begin position="920"/>
        <end position="955"/>
    </location>
</feature>
<feature type="compositionally biased region" description="Acidic residues" evidence="2">
    <location>
        <begin position="923"/>
        <end position="934"/>
    </location>
</feature>
<dbReference type="Proteomes" id="UP000708148">
    <property type="component" value="Unassembled WGS sequence"/>
</dbReference>
<keyword evidence="4" id="KW-1185">Reference proteome</keyword>
<evidence type="ECO:0000313" key="4">
    <source>
        <dbReference type="Proteomes" id="UP000708148"/>
    </source>
</evidence>
<feature type="compositionally biased region" description="Polar residues" evidence="2">
    <location>
        <begin position="551"/>
        <end position="563"/>
    </location>
</feature>
<comment type="similarity">
    <text evidence="1">Belongs to the MAP65/ASE1 family.</text>
</comment>
<dbReference type="Gene3D" id="1.20.58.1520">
    <property type="match status" value="1"/>
</dbReference>
<dbReference type="GO" id="GO:0008017">
    <property type="term" value="F:microtubule binding"/>
    <property type="evidence" value="ECO:0007669"/>
    <property type="project" value="InterPro"/>
</dbReference>
<feature type="region of interest" description="Disordered" evidence="2">
    <location>
        <begin position="533"/>
        <end position="758"/>
    </location>
</feature>
<reference evidence="3" key="1">
    <citation type="submission" date="2020-12" db="EMBL/GenBank/DDBJ databases">
        <authorList>
            <person name="Iha C."/>
        </authorList>
    </citation>
    <scope>NUCLEOTIDE SEQUENCE</scope>
</reference>
<feature type="region of interest" description="Disordered" evidence="2">
    <location>
        <begin position="787"/>
        <end position="824"/>
    </location>
</feature>
<dbReference type="GO" id="GO:0005819">
    <property type="term" value="C:spindle"/>
    <property type="evidence" value="ECO:0007669"/>
    <property type="project" value="TreeGrafter"/>
</dbReference>
<evidence type="ECO:0000256" key="2">
    <source>
        <dbReference type="SAM" id="MobiDB-lite"/>
    </source>
</evidence>
<feature type="compositionally biased region" description="Low complexity" evidence="2">
    <location>
        <begin position="651"/>
        <end position="666"/>
    </location>
</feature>
<dbReference type="PANTHER" id="PTHR19321:SF41">
    <property type="entry name" value="FASCETTO-RELATED"/>
    <property type="match status" value="1"/>
</dbReference>